<name>A0A8I1W4N8_PLESH</name>
<evidence type="ECO:0000256" key="3">
    <source>
        <dbReference type="ARBA" id="ARBA00022695"/>
    </source>
</evidence>
<feature type="domain" description="AAA+ ATPase" evidence="13">
    <location>
        <begin position="37"/>
        <end position="178"/>
    </location>
</feature>
<evidence type="ECO:0000256" key="10">
    <source>
        <dbReference type="ARBA" id="ARBA00049244"/>
    </source>
</evidence>
<keyword evidence="3 11" id="KW-0548">Nucleotidyltransferase</keyword>
<feature type="region of interest" description="Disordered" evidence="12">
    <location>
        <begin position="553"/>
        <end position="577"/>
    </location>
</feature>
<evidence type="ECO:0000313" key="15">
    <source>
        <dbReference type="Proteomes" id="UP000664658"/>
    </source>
</evidence>
<comment type="caution">
    <text evidence="14">The sequence shown here is derived from an EMBL/GenBank/DDBJ whole genome shotgun (WGS) entry which is preliminary data.</text>
</comment>
<dbReference type="CDD" id="cd18137">
    <property type="entry name" value="HLD_clamp_pol_III_gamma_tau"/>
    <property type="match status" value="1"/>
</dbReference>
<feature type="compositionally biased region" description="Low complexity" evidence="12">
    <location>
        <begin position="469"/>
        <end position="480"/>
    </location>
</feature>
<evidence type="ECO:0000256" key="7">
    <source>
        <dbReference type="ARBA" id="ARBA00022833"/>
    </source>
</evidence>
<evidence type="ECO:0000256" key="4">
    <source>
        <dbReference type="ARBA" id="ARBA00022705"/>
    </source>
</evidence>
<dbReference type="InterPro" id="IPR038249">
    <property type="entry name" value="PolIII_tau_V_sf"/>
</dbReference>
<reference evidence="14" key="1">
    <citation type="submission" date="2021-03" db="EMBL/GenBank/DDBJ databases">
        <title>Plesiomonas shigelloides zfcc0051, isolated from zebrafish feces.</title>
        <authorList>
            <person name="Vanderhoek Z."/>
            <person name="Gaulke C."/>
        </authorList>
    </citation>
    <scope>NUCLEOTIDE SEQUENCE</scope>
    <source>
        <strain evidence="14">Zfcc0051</strain>
    </source>
</reference>
<dbReference type="InterPro" id="IPR021029">
    <property type="entry name" value="DNA_pol_III_tau_dom-5"/>
</dbReference>
<evidence type="ECO:0000256" key="8">
    <source>
        <dbReference type="ARBA" id="ARBA00022840"/>
    </source>
</evidence>
<sequence>MSYQVLARKWRPHNFAEVVGQEHVLTALANGLSLGRLHHAYLFSGTRGVGKTSIARLFAKGLNCETGITATPCGVCETCREIDEGRFVDLLEIDAASRTKIEDTRELLDNVQYTPVRGRFKVYLIDEVHMLSRHSFNALLKTLEEPPEYVKFLLATTDPQKLPVTILSRCLQFHLKALDPDQIRAQLEKVLTAEAIPFEARALLQLARAAEGSMRDALSLADQAIAMGGGDVTATGVSHMLGTLDADQPLALVEALHRGDAEQVMLLLQQAAERGTDWEALLVETSAILHRVAMAQLLPGTLEEADPYAVRLRELARTVSPQDIQLFYQTLLVGRKELLLAPDRRSGTEMTFLRALAFHPKKVSAPVASGTFDAMAVAGQSPSRAPVSNAAPTHIAPTNAAPAHHAAPVNMAAMPAASAMQSGHMPAQAPMQMQQTQQAHMPPSQAQSYPASSHAAAGRVEPSMPPAAAPAAMGPSTTAPVMGDSAPVAGFPAGSADSPALQALQARAQLRRQRHAEPSAGEGTSTKKATPVAAAVTLPPAGNKPSPLERLAAAGEQRVRPSAGPRTADSAVSSKAKKPEAYRWKPVNPVEEAPEVVTPDVVRSSLEHEKTPEMALKLAQEACERDSWSAQIEKLNVAKLVEQLALNAVKEEPAPGQVRLLLRSSQRHLNTDRAKEQLSEALSQLAGAPVTLEIIENDDKTRLTPLEIRQAIYDEKLAQARQSLQDDKNILQLRRLFGADLEDDSIRPL</sequence>
<proteinExistence type="inferred from homology"/>
<dbReference type="CDD" id="cd00009">
    <property type="entry name" value="AAA"/>
    <property type="match status" value="1"/>
</dbReference>
<dbReference type="FunFam" id="1.10.8.60:FF:000013">
    <property type="entry name" value="DNA polymerase III subunit gamma/tau"/>
    <property type="match status" value="1"/>
</dbReference>
<dbReference type="Pfam" id="PF22608">
    <property type="entry name" value="DNAX_ATPase_lid"/>
    <property type="match status" value="1"/>
</dbReference>
<dbReference type="InterPro" id="IPR012763">
    <property type="entry name" value="DNA_pol_III_sug/sutau_N"/>
</dbReference>
<evidence type="ECO:0000256" key="9">
    <source>
        <dbReference type="ARBA" id="ARBA00022932"/>
    </source>
</evidence>
<evidence type="ECO:0000313" key="14">
    <source>
        <dbReference type="EMBL" id="MBO1107001.1"/>
    </source>
</evidence>
<keyword evidence="9 11" id="KW-0239">DNA-directed DNA polymerase</keyword>
<dbReference type="Gene3D" id="3.40.50.300">
    <property type="entry name" value="P-loop containing nucleotide triphosphate hydrolases"/>
    <property type="match status" value="1"/>
</dbReference>
<keyword evidence="8 11" id="KW-0067">ATP-binding</keyword>
<dbReference type="Pfam" id="PF12170">
    <property type="entry name" value="DNA_pol3_tau_5"/>
    <property type="match status" value="1"/>
</dbReference>
<feature type="region of interest" description="Disordered" evidence="12">
    <location>
        <begin position="417"/>
        <end position="494"/>
    </location>
</feature>
<evidence type="ECO:0000256" key="5">
    <source>
        <dbReference type="ARBA" id="ARBA00022723"/>
    </source>
</evidence>
<dbReference type="EC" id="2.7.7.7" evidence="11"/>
<dbReference type="NCBIfam" id="TIGR02397">
    <property type="entry name" value="dnaX_nterm"/>
    <property type="match status" value="1"/>
</dbReference>
<dbReference type="InterPro" id="IPR022001">
    <property type="entry name" value="DNA_pol3_tau_IV"/>
</dbReference>
<comment type="subunit">
    <text evidence="11">DNA polymerase III contains a core (composed of alpha, epsilon and theta chains) that associates with a tau subunit. This core dimerizes to form the POLIII' complex. PolIII' associates with the gamma complex (composed of gamma, delta, delta', psi and chi chains) and with the beta chain to form the complete DNA polymerase III complex.</text>
</comment>
<dbReference type="Gene3D" id="1.10.8.60">
    <property type="match status" value="1"/>
</dbReference>
<evidence type="ECO:0000256" key="11">
    <source>
        <dbReference type="RuleBase" id="RU364063"/>
    </source>
</evidence>
<dbReference type="GO" id="GO:0006261">
    <property type="term" value="P:DNA-templated DNA replication"/>
    <property type="evidence" value="ECO:0007669"/>
    <property type="project" value="TreeGrafter"/>
</dbReference>
<dbReference type="FunFam" id="3.40.50.300:FF:000014">
    <property type="entry name" value="DNA polymerase III subunit gamma/tau"/>
    <property type="match status" value="1"/>
</dbReference>
<evidence type="ECO:0000256" key="6">
    <source>
        <dbReference type="ARBA" id="ARBA00022741"/>
    </source>
</evidence>
<protein>
    <recommendedName>
        <fullName evidence="11">DNA polymerase III subunit gamma/tau</fullName>
        <ecNumber evidence="11">2.7.7.7</ecNumber>
    </recommendedName>
</protein>
<dbReference type="InterPro" id="IPR003593">
    <property type="entry name" value="AAA+_ATPase"/>
</dbReference>
<dbReference type="InterPro" id="IPR027417">
    <property type="entry name" value="P-loop_NTPase"/>
</dbReference>
<dbReference type="GO" id="GO:0005524">
    <property type="term" value="F:ATP binding"/>
    <property type="evidence" value="ECO:0007669"/>
    <property type="project" value="UniProtKB-KW"/>
</dbReference>
<dbReference type="Pfam" id="PF12169">
    <property type="entry name" value="DNA_pol3_gamma3"/>
    <property type="match status" value="1"/>
</dbReference>
<dbReference type="GO" id="GO:0003887">
    <property type="term" value="F:DNA-directed DNA polymerase activity"/>
    <property type="evidence" value="ECO:0007669"/>
    <property type="project" value="UniProtKB-KW"/>
</dbReference>
<dbReference type="PANTHER" id="PTHR11669">
    <property type="entry name" value="REPLICATION FACTOR C / DNA POLYMERASE III GAMMA-TAU SUBUNIT"/>
    <property type="match status" value="1"/>
</dbReference>
<keyword evidence="6 11" id="KW-0547">Nucleotide-binding</keyword>
<evidence type="ECO:0000259" key="13">
    <source>
        <dbReference type="SMART" id="SM00382"/>
    </source>
</evidence>
<dbReference type="Pfam" id="PF13177">
    <property type="entry name" value="DNA_pol3_delta2"/>
    <property type="match status" value="1"/>
</dbReference>
<dbReference type="InterPro" id="IPR008921">
    <property type="entry name" value="DNA_pol3_clamp-load_cplx_C"/>
</dbReference>
<dbReference type="GO" id="GO:0046872">
    <property type="term" value="F:metal ion binding"/>
    <property type="evidence" value="ECO:0007669"/>
    <property type="project" value="UniProtKB-KW"/>
</dbReference>
<comment type="catalytic activity">
    <reaction evidence="10 11">
        <text>DNA(n) + a 2'-deoxyribonucleoside 5'-triphosphate = DNA(n+1) + diphosphate</text>
        <dbReference type="Rhea" id="RHEA:22508"/>
        <dbReference type="Rhea" id="RHEA-COMP:17339"/>
        <dbReference type="Rhea" id="RHEA-COMP:17340"/>
        <dbReference type="ChEBI" id="CHEBI:33019"/>
        <dbReference type="ChEBI" id="CHEBI:61560"/>
        <dbReference type="ChEBI" id="CHEBI:173112"/>
        <dbReference type="EC" id="2.7.7.7"/>
    </reaction>
</comment>
<gene>
    <name evidence="11 14" type="primary">dnaX</name>
    <name evidence="14" type="ORF">J2R62_01970</name>
</gene>
<dbReference type="SUPFAM" id="SSF52540">
    <property type="entry name" value="P-loop containing nucleoside triphosphate hydrolases"/>
    <property type="match status" value="1"/>
</dbReference>
<feature type="compositionally biased region" description="Low complexity" evidence="12">
    <location>
        <begin position="417"/>
        <end position="457"/>
    </location>
</feature>
<evidence type="ECO:0000256" key="2">
    <source>
        <dbReference type="ARBA" id="ARBA00022679"/>
    </source>
</evidence>
<feature type="region of interest" description="Disordered" evidence="12">
    <location>
        <begin position="506"/>
        <end position="530"/>
    </location>
</feature>
<dbReference type="EMBL" id="JAFNAA010000002">
    <property type="protein sequence ID" value="MBO1107001.1"/>
    <property type="molecule type" value="Genomic_DNA"/>
</dbReference>
<evidence type="ECO:0000256" key="12">
    <source>
        <dbReference type="SAM" id="MobiDB-lite"/>
    </source>
</evidence>
<comment type="function">
    <text evidence="11">DNA polymerase III is a complex, multichain enzyme responsible for most of the replicative synthesis in bacteria. This DNA polymerase also exhibits 3' to 5' exonuclease activity.</text>
</comment>
<dbReference type="RefSeq" id="WP_207541533.1">
    <property type="nucleotide sequence ID" value="NZ_JAFNAA010000002.1"/>
</dbReference>
<dbReference type="FunFam" id="1.20.272.10:FF:000003">
    <property type="entry name" value="DNA polymerase III subunit gamma/tau"/>
    <property type="match status" value="1"/>
</dbReference>
<dbReference type="AlphaFoldDB" id="A0A8I1W4N8"/>
<dbReference type="GO" id="GO:0003677">
    <property type="term" value="F:DNA binding"/>
    <property type="evidence" value="ECO:0007669"/>
    <property type="project" value="InterPro"/>
</dbReference>
<keyword evidence="7" id="KW-0862">Zinc</keyword>
<dbReference type="GO" id="GO:0009360">
    <property type="term" value="C:DNA polymerase III complex"/>
    <property type="evidence" value="ECO:0007669"/>
    <property type="project" value="InterPro"/>
</dbReference>
<dbReference type="Proteomes" id="UP000664658">
    <property type="component" value="Unassembled WGS sequence"/>
</dbReference>
<keyword evidence="5" id="KW-0479">Metal-binding</keyword>
<dbReference type="Gene3D" id="3.30.300.150">
    <property type="entry name" value="DNA polymerase III, tau subunit, domain V"/>
    <property type="match status" value="1"/>
</dbReference>
<dbReference type="SUPFAM" id="SSF48019">
    <property type="entry name" value="post-AAA+ oligomerization domain-like"/>
    <property type="match status" value="1"/>
</dbReference>
<dbReference type="PANTHER" id="PTHR11669:SF0">
    <property type="entry name" value="PROTEIN STICHEL-LIKE 2"/>
    <property type="match status" value="1"/>
</dbReference>
<organism evidence="14 15">
    <name type="scientific">Plesiomonas shigelloides</name>
    <name type="common">Aeromonas shigelloides</name>
    <dbReference type="NCBI Taxonomy" id="703"/>
    <lineage>
        <taxon>Bacteria</taxon>
        <taxon>Pseudomonadati</taxon>
        <taxon>Pseudomonadota</taxon>
        <taxon>Gammaproteobacteria</taxon>
        <taxon>Enterobacterales</taxon>
        <taxon>Enterobacteriaceae</taxon>
        <taxon>Plesiomonas</taxon>
    </lineage>
</organism>
<dbReference type="InterPro" id="IPR022754">
    <property type="entry name" value="DNA_pol_III_gamma-3"/>
</dbReference>
<dbReference type="InterPro" id="IPR050238">
    <property type="entry name" value="DNA_Rep/Repair_Clamp_Loader"/>
</dbReference>
<dbReference type="NCBIfam" id="NF005942">
    <property type="entry name" value="PRK07994.1"/>
    <property type="match status" value="1"/>
</dbReference>
<comment type="similarity">
    <text evidence="1 11">Belongs to the DnaX/STICHEL family.</text>
</comment>
<dbReference type="InterPro" id="IPR045085">
    <property type="entry name" value="HLD_clamp_pol_III_gamma_tau"/>
</dbReference>
<dbReference type="SMART" id="SM00382">
    <property type="entry name" value="AAA"/>
    <property type="match status" value="1"/>
</dbReference>
<dbReference type="Pfam" id="PF12168">
    <property type="entry name" value="DNA_pol3_tau_4"/>
    <property type="match status" value="1"/>
</dbReference>
<dbReference type="Gene3D" id="1.20.272.10">
    <property type="match status" value="1"/>
</dbReference>
<keyword evidence="4 11" id="KW-0235">DNA replication</keyword>
<accession>A0A8I1W4N8</accession>
<keyword evidence="2 11" id="KW-0808">Transferase</keyword>
<evidence type="ECO:0000256" key="1">
    <source>
        <dbReference type="ARBA" id="ARBA00006360"/>
    </source>
</evidence>